<keyword evidence="1" id="KW-0732">Signal</keyword>
<dbReference type="VEuPathDB" id="TriTrypDB:BSAL_20325"/>
<dbReference type="SUPFAM" id="SSF63825">
    <property type="entry name" value="YWTD domain"/>
    <property type="match status" value="1"/>
</dbReference>
<dbReference type="PANTHER" id="PTHR46388">
    <property type="entry name" value="NHL REPEAT-CONTAINING PROTEIN 2"/>
    <property type="match status" value="1"/>
</dbReference>
<evidence type="ECO:0000313" key="3">
    <source>
        <dbReference type="Proteomes" id="UP000051952"/>
    </source>
</evidence>
<dbReference type="OrthoDB" id="273823at2759"/>
<organism evidence="2 3">
    <name type="scientific">Bodo saltans</name>
    <name type="common">Flagellated protozoan</name>
    <dbReference type="NCBI Taxonomy" id="75058"/>
    <lineage>
        <taxon>Eukaryota</taxon>
        <taxon>Discoba</taxon>
        <taxon>Euglenozoa</taxon>
        <taxon>Kinetoplastea</taxon>
        <taxon>Metakinetoplastina</taxon>
        <taxon>Eubodonida</taxon>
        <taxon>Bodonidae</taxon>
        <taxon>Bodo</taxon>
    </lineage>
</organism>
<evidence type="ECO:0000256" key="1">
    <source>
        <dbReference type="SAM" id="SignalP"/>
    </source>
</evidence>
<dbReference type="PANTHER" id="PTHR46388:SF2">
    <property type="entry name" value="NHL REPEAT-CONTAINING PROTEIN 2"/>
    <property type="match status" value="1"/>
</dbReference>
<evidence type="ECO:0000313" key="2">
    <source>
        <dbReference type="EMBL" id="CUG89297.1"/>
    </source>
</evidence>
<feature type="chain" id="PRO_5006622479" evidence="1">
    <location>
        <begin position="17"/>
        <end position="151"/>
    </location>
</feature>
<gene>
    <name evidence="2" type="ORF">BSAL_20325</name>
</gene>
<dbReference type="Gene3D" id="2.120.10.30">
    <property type="entry name" value="TolB, C-terminal domain"/>
    <property type="match status" value="1"/>
</dbReference>
<dbReference type="Proteomes" id="UP000051952">
    <property type="component" value="Unassembled WGS sequence"/>
</dbReference>
<protein>
    <submittedName>
        <fullName evidence="2">Membrane-associated protein, putative</fullName>
    </submittedName>
</protein>
<keyword evidence="3" id="KW-1185">Reference proteome</keyword>
<name>A0A0S4JLD5_BODSA</name>
<reference evidence="3" key="1">
    <citation type="submission" date="2015-09" db="EMBL/GenBank/DDBJ databases">
        <authorList>
            <consortium name="Pathogen Informatics"/>
        </authorList>
    </citation>
    <scope>NUCLEOTIDE SEQUENCE [LARGE SCALE GENOMIC DNA]</scope>
    <source>
        <strain evidence="3">Lake Konstanz</strain>
    </source>
</reference>
<dbReference type="InterPro" id="IPR011042">
    <property type="entry name" value="6-blade_b-propeller_TolB-like"/>
</dbReference>
<dbReference type="EMBL" id="CYKH01001718">
    <property type="protein sequence ID" value="CUG89297.1"/>
    <property type="molecule type" value="Genomic_DNA"/>
</dbReference>
<sequence length="151" mass="15591">MMVIVVLLATQCVSHAGTASRMMVVSTVLRRAAGNVADVTVDMHGNIVCVAYTDNTIQRLVPNGTLELVAGQSGDLGDTNGVGGAAKFNNPWGITSNTVNNIAFVSDSGNNAIRAINLTSTLVTTLVGPTTAQPFGIVYLRGVLYAAGPRS</sequence>
<proteinExistence type="predicted"/>
<accession>A0A0S4JLD5</accession>
<feature type="signal peptide" evidence="1">
    <location>
        <begin position="1"/>
        <end position="16"/>
    </location>
</feature>
<dbReference type="AlphaFoldDB" id="A0A0S4JLD5"/>